<dbReference type="GO" id="GO:0006352">
    <property type="term" value="P:DNA-templated transcription initiation"/>
    <property type="evidence" value="ECO:0007669"/>
    <property type="project" value="InterPro"/>
</dbReference>
<dbReference type="SUPFAM" id="SSF88946">
    <property type="entry name" value="Sigma2 domain of RNA polymerase sigma factors"/>
    <property type="match status" value="1"/>
</dbReference>
<dbReference type="InterPro" id="IPR013249">
    <property type="entry name" value="RNA_pol_sigma70_r4_t2"/>
</dbReference>
<proteinExistence type="inferred from homology"/>
<feature type="region of interest" description="Disordered" evidence="5">
    <location>
        <begin position="1"/>
        <end position="28"/>
    </location>
</feature>
<accession>Q08UU9</accession>
<dbReference type="InterPro" id="IPR014284">
    <property type="entry name" value="RNA_pol_sigma-70_dom"/>
</dbReference>
<dbReference type="AlphaFoldDB" id="Q08UU9"/>
<dbReference type="InterPro" id="IPR007627">
    <property type="entry name" value="RNA_pol_sigma70_r2"/>
</dbReference>
<dbReference type="InterPro" id="IPR036388">
    <property type="entry name" value="WH-like_DNA-bd_sf"/>
</dbReference>
<dbReference type="Proteomes" id="UP000032702">
    <property type="component" value="Unassembled WGS sequence"/>
</dbReference>
<keyword evidence="4" id="KW-0804">Transcription</keyword>
<reference evidence="8 9" key="1">
    <citation type="submission" date="2006-04" db="EMBL/GenBank/DDBJ databases">
        <authorList>
            <person name="Nierman W.C."/>
        </authorList>
    </citation>
    <scope>NUCLEOTIDE SEQUENCE [LARGE SCALE GENOMIC DNA]</scope>
    <source>
        <strain evidence="8 9">DW4/3-1</strain>
    </source>
</reference>
<dbReference type="InterPro" id="IPR013325">
    <property type="entry name" value="RNA_pol_sigma_r2"/>
</dbReference>
<dbReference type="PANTHER" id="PTHR43133">
    <property type="entry name" value="RNA POLYMERASE ECF-TYPE SIGMA FACTO"/>
    <property type="match status" value="1"/>
</dbReference>
<sequence length="241" mass="27196">MGFHGARTWGTLGASHVPPKKEGRRETRGALVTRRPVAPLLALRLLPVEKDAPETQEGHQALVRQARSGDAAAFRTLFERHGPTVWRFLKDSFRDEAAADEATQETFVRAHARLTALRDEDRLASWLLGIARRVFLETRRVRGIRVDLDDEDTEGLLETVLPTPTPEDLLLDRETEAVLAEALGHLREGRRSALLLRIDHGLPYEEIALVMGWTIPKVKNEIHRARLQLREHLAPYLGGRS</sequence>
<dbReference type="EMBL" id="AAMD01000124">
    <property type="protein sequence ID" value="EAU64252.1"/>
    <property type="molecule type" value="Genomic_DNA"/>
</dbReference>
<keyword evidence="3" id="KW-0731">Sigma factor</keyword>
<dbReference type="Gene3D" id="1.10.1740.10">
    <property type="match status" value="1"/>
</dbReference>
<feature type="compositionally biased region" description="Basic and acidic residues" evidence="5">
    <location>
        <begin position="19"/>
        <end position="28"/>
    </location>
</feature>
<protein>
    <submittedName>
        <fullName evidence="8">RNA polymerase sigma factor</fullName>
    </submittedName>
</protein>
<dbReference type="GO" id="GO:0016987">
    <property type="term" value="F:sigma factor activity"/>
    <property type="evidence" value="ECO:0007669"/>
    <property type="project" value="UniProtKB-KW"/>
</dbReference>
<dbReference type="Pfam" id="PF04542">
    <property type="entry name" value="Sigma70_r2"/>
    <property type="match status" value="1"/>
</dbReference>
<evidence type="ECO:0000256" key="1">
    <source>
        <dbReference type="ARBA" id="ARBA00010641"/>
    </source>
</evidence>
<evidence type="ECO:0000256" key="2">
    <source>
        <dbReference type="ARBA" id="ARBA00023015"/>
    </source>
</evidence>
<evidence type="ECO:0000256" key="3">
    <source>
        <dbReference type="ARBA" id="ARBA00023082"/>
    </source>
</evidence>
<name>Q08UU9_STIAD</name>
<evidence type="ECO:0000313" key="9">
    <source>
        <dbReference type="Proteomes" id="UP000032702"/>
    </source>
</evidence>
<dbReference type="PATRIC" id="fig|378806.16.peg.3191"/>
<feature type="domain" description="RNA polymerase sigma factor 70 region 4 type 2" evidence="7">
    <location>
        <begin position="179"/>
        <end position="229"/>
    </location>
</feature>
<gene>
    <name evidence="8" type="ORF">STIAU_1731</name>
</gene>
<evidence type="ECO:0000256" key="4">
    <source>
        <dbReference type="ARBA" id="ARBA00023163"/>
    </source>
</evidence>
<dbReference type="NCBIfam" id="TIGR02937">
    <property type="entry name" value="sigma70-ECF"/>
    <property type="match status" value="1"/>
</dbReference>
<dbReference type="GO" id="GO:0003677">
    <property type="term" value="F:DNA binding"/>
    <property type="evidence" value="ECO:0007669"/>
    <property type="project" value="InterPro"/>
</dbReference>
<evidence type="ECO:0000259" key="6">
    <source>
        <dbReference type="Pfam" id="PF04542"/>
    </source>
</evidence>
<dbReference type="InterPro" id="IPR013324">
    <property type="entry name" value="RNA_pol_sigma_r3/r4-like"/>
</dbReference>
<organism evidence="8 9">
    <name type="scientific">Stigmatella aurantiaca (strain DW4/3-1)</name>
    <dbReference type="NCBI Taxonomy" id="378806"/>
    <lineage>
        <taxon>Bacteria</taxon>
        <taxon>Pseudomonadati</taxon>
        <taxon>Myxococcota</taxon>
        <taxon>Myxococcia</taxon>
        <taxon>Myxococcales</taxon>
        <taxon>Cystobacterineae</taxon>
        <taxon>Archangiaceae</taxon>
        <taxon>Stigmatella</taxon>
    </lineage>
</organism>
<dbReference type="Pfam" id="PF08281">
    <property type="entry name" value="Sigma70_r4_2"/>
    <property type="match status" value="1"/>
</dbReference>
<feature type="domain" description="RNA polymerase sigma-70 region 2" evidence="6">
    <location>
        <begin position="77"/>
        <end position="140"/>
    </location>
</feature>
<evidence type="ECO:0000313" key="8">
    <source>
        <dbReference type="EMBL" id="EAU64252.1"/>
    </source>
</evidence>
<evidence type="ECO:0000256" key="5">
    <source>
        <dbReference type="SAM" id="MobiDB-lite"/>
    </source>
</evidence>
<evidence type="ECO:0000259" key="7">
    <source>
        <dbReference type="Pfam" id="PF08281"/>
    </source>
</evidence>
<dbReference type="CDD" id="cd06171">
    <property type="entry name" value="Sigma70_r4"/>
    <property type="match status" value="1"/>
</dbReference>
<dbReference type="InterPro" id="IPR039425">
    <property type="entry name" value="RNA_pol_sigma-70-like"/>
</dbReference>
<dbReference type="SUPFAM" id="SSF88659">
    <property type="entry name" value="Sigma3 and sigma4 domains of RNA polymerase sigma factors"/>
    <property type="match status" value="1"/>
</dbReference>
<dbReference type="PANTHER" id="PTHR43133:SF51">
    <property type="entry name" value="RNA POLYMERASE SIGMA FACTOR"/>
    <property type="match status" value="1"/>
</dbReference>
<dbReference type="Gene3D" id="1.10.10.10">
    <property type="entry name" value="Winged helix-like DNA-binding domain superfamily/Winged helix DNA-binding domain"/>
    <property type="match status" value="1"/>
</dbReference>
<keyword evidence="2" id="KW-0805">Transcription regulation</keyword>
<comment type="similarity">
    <text evidence="1">Belongs to the sigma-70 factor family. ECF subfamily.</text>
</comment>
<comment type="caution">
    <text evidence="8">The sequence shown here is derived from an EMBL/GenBank/DDBJ whole genome shotgun (WGS) entry which is preliminary data.</text>
</comment>